<dbReference type="InterPro" id="IPR039551">
    <property type="entry name" value="Cho/carn_acyl_trans"/>
</dbReference>
<keyword evidence="13" id="KW-1185">Reference proteome</keyword>
<dbReference type="GO" id="GO:0005739">
    <property type="term" value="C:mitochondrion"/>
    <property type="evidence" value="ECO:0007669"/>
    <property type="project" value="TreeGrafter"/>
</dbReference>
<comment type="similarity">
    <text evidence="2">Belongs to the carnitine/choline acetyltransferase family.</text>
</comment>
<accession>A0A0D8Y3S3</accession>
<evidence type="ECO:0000256" key="8">
    <source>
        <dbReference type="ARBA" id="ARBA00023136"/>
    </source>
</evidence>
<keyword evidence="5" id="KW-0276">Fatty acid metabolism</keyword>
<evidence type="ECO:0000256" key="3">
    <source>
        <dbReference type="ARBA" id="ARBA00022679"/>
    </source>
</evidence>
<dbReference type="PANTHER" id="PTHR22589">
    <property type="entry name" value="CARNITINE O-ACYLTRANSFERASE"/>
    <property type="match status" value="1"/>
</dbReference>
<dbReference type="AlphaFoldDB" id="A0A0D8Y3S3"/>
<evidence type="ECO:0000256" key="9">
    <source>
        <dbReference type="ARBA" id="ARBA00023315"/>
    </source>
</evidence>
<evidence type="ECO:0000259" key="11">
    <source>
        <dbReference type="Pfam" id="PF00755"/>
    </source>
</evidence>
<evidence type="ECO:0000256" key="4">
    <source>
        <dbReference type="ARBA" id="ARBA00022692"/>
    </source>
</evidence>
<dbReference type="InterPro" id="IPR023213">
    <property type="entry name" value="CAT-like_dom_sf"/>
</dbReference>
<feature type="active site" description="Proton acceptor" evidence="10">
    <location>
        <position position="31"/>
    </location>
</feature>
<evidence type="ECO:0000313" key="13">
    <source>
        <dbReference type="Proteomes" id="UP000053766"/>
    </source>
</evidence>
<evidence type="ECO:0000256" key="6">
    <source>
        <dbReference type="ARBA" id="ARBA00022989"/>
    </source>
</evidence>
<dbReference type="SUPFAM" id="SSF52777">
    <property type="entry name" value="CoA-dependent acyltransferases"/>
    <property type="match status" value="2"/>
</dbReference>
<evidence type="ECO:0000313" key="12">
    <source>
        <dbReference type="EMBL" id="KJH51528.1"/>
    </source>
</evidence>
<dbReference type="GO" id="GO:0006631">
    <property type="term" value="P:fatty acid metabolic process"/>
    <property type="evidence" value="ECO:0007669"/>
    <property type="project" value="UniProtKB-KW"/>
</dbReference>
<dbReference type="GO" id="GO:0004095">
    <property type="term" value="F:carnitine O-palmitoyltransferase activity"/>
    <property type="evidence" value="ECO:0007669"/>
    <property type="project" value="TreeGrafter"/>
</dbReference>
<dbReference type="PANTHER" id="PTHR22589:SF99">
    <property type="entry name" value="CHOLINE_CARNITINE ACYLTRANSFERASE DOMAIN-CONTAINING PROTEIN"/>
    <property type="match status" value="1"/>
</dbReference>
<name>A0A0D8Y3S3_DICVI</name>
<keyword evidence="8" id="KW-0472">Membrane</keyword>
<gene>
    <name evidence="12" type="ORF">DICVIV_02265</name>
</gene>
<evidence type="ECO:0000256" key="1">
    <source>
        <dbReference type="ARBA" id="ARBA00004141"/>
    </source>
</evidence>
<keyword evidence="6" id="KW-1133">Transmembrane helix</keyword>
<keyword evidence="4" id="KW-0812">Transmembrane</keyword>
<evidence type="ECO:0000256" key="7">
    <source>
        <dbReference type="ARBA" id="ARBA00023098"/>
    </source>
</evidence>
<comment type="subcellular location">
    <subcellularLocation>
        <location evidence="1">Membrane</location>
        <topology evidence="1">Multi-pass membrane protein</topology>
    </subcellularLocation>
</comment>
<dbReference type="STRING" id="29172.A0A0D8Y3S3"/>
<dbReference type="GO" id="GO:0016020">
    <property type="term" value="C:membrane"/>
    <property type="evidence" value="ECO:0007669"/>
    <property type="project" value="UniProtKB-SubCell"/>
</dbReference>
<protein>
    <submittedName>
        <fullName evidence="12">Choline/Carnitine O-acyltransferase</fullName>
    </submittedName>
</protein>
<reference evidence="13" key="2">
    <citation type="journal article" date="2016" name="Sci. Rep.">
        <title>Dictyocaulus viviparus genome, variome and transcriptome elucidate lungworm biology and support future intervention.</title>
        <authorList>
            <person name="McNulty S.N."/>
            <person name="Strube C."/>
            <person name="Rosa B.A."/>
            <person name="Martin J.C."/>
            <person name="Tyagi R."/>
            <person name="Choi Y.J."/>
            <person name="Wang Q."/>
            <person name="Hallsworth Pepin K."/>
            <person name="Zhang X."/>
            <person name="Ozersky P."/>
            <person name="Wilson R.K."/>
            <person name="Sternberg P.W."/>
            <person name="Gasser R.B."/>
            <person name="Mitreva M."/>
        </authorList>
    </citation>
    <scope>NUCLEOTIDE SEQUENCE [LARGE SCALE GENOMIC DNA]</scope>
    <source>
        <strain evidence="13">HannoverDv2000</strain>
    </source>
</reference>
<evidence type="ECO:0000256" key="5">
    <source>
        <dbReference type="ARBA" id="ARBA00022832"/>
    </source>
</evidence>
<sequence>MLTGNGVNRWADKSLNYTISANGRFGGTVEHSIGDGPEFDHLMENFVANELLTEIPSLEEQRNIGKLTESDRGLELATRLEFEINSEMAAEIERSYKDYCKLRDDVDVAATVFRKFGKGLIKKFGVSPDAFIQMAIQLANYWDQKRFVLTYESASARFYKNSRTETLRTVSKQSCEFVLSMMNEGVSDDEKIKRLRTACDTGQGIDRHLFVLYVLSQGLCVSSPFLDHFVSQPWLLSTSHIPKVTNQIDEDNEVWKSWLGACFGAVAQHGYGICYRFAGNHSIIAHVTSYKSARNTDSARFRDHLTNAFRKMADLFSTEANVQI</sequence>
<keyword evidence="3 12" id="KW-0808">Transferase</keyword>
<dbReference type="Proteomes" id="UP000053766">
    <property type="component" value="Unassembled WGS sequence"/>
</dbReference>
<proteinExistence type="inferred from homology"/>
<dbReference type="InterPro" id="IPR000542">
    <property type="entry name" value="Carn_acyl_trans"/>
</dbReference>
<feature type="domain" description="Choline/carnitine acyltransferase" evidence="11">
    <location>
        <begin position="3"/>
        <end position="306"/>
    </location>
</feature>
<keyword evidence="7" id="KW-0443">Lipid metabolism</keyword>
<dbReference type="EMBL" id="KN716181">
    <property type="protein sequence ID" value="KJH51528.1"/>
    <property type="molecule type" value="Genomic_DNA"/>
</dbReference>
<keyword evidence="9 12" id="KW-0012">Acyltransferase</keyword>
<evidence type="ECO:0000256" key="2">
    <source>
        <dbReference type="ARBA" id="ARBA00005232"/>
    </source>
</evidence>
<organism evidence="12 13">
    <name type="scientific">Dictyocaulus viviparus</name>
    <name type="common">Bovine lungworm</name>
    <dbReference type="NCBI Taxonomy" id="29172"/>
    <lineage>
        <taxon>Eukaryota</taxon>
        <taxon>Metazoa</taxon>
        <taxon>Ecdysozoa</taxon>
        <taxon>Nematoda</taxon>
        <taxon>Chromadorea</taxon>
        <taxon>Rhabditida</taxon>
        <taxon>Rhabditina</taxon>
        <taxon>Rhabditomorpha</taxon>
        <taxon>Strongyloidea</taxon>
        <taxon>Metastrongylidae</taxon>
        <taxon>Dictyocaulus</taxon>
    </lineage>
</organism>
<evidence type="ECO:0000256" key="10">
    <source>
        <dbReference type="PIRSR" id="PIRSR600542-1"/>
    </source>
</evidence>
<dbReference type="Pfam" id="PF00755">
    <property type="entry name" value="Carn_acyltransf"/>
    <property type="match status" value="1"/>
</dbReference>
<dbReference type="Gene3D" id="3.30.559.70">
    <property type="entry name" value="Choline/Carnitine o-acyltransferase, domain 2"/>
    <property type="match status" value="1"/>
</dbReference>
<dbReference type="FunFam" id="3.30.559.10:FF:000002">
    <property type="entry name" value="carnitine O-palmitoyltransferase 1, liver isoform"/>
    <property type="match status" value="1"/>
</dbReference>
<dbReference type="Gene3D" id="3.30.559.10">
    <property type="entry name" value="Chloramphenicol acetyltransferase-like domain"/>
    <property type="match status" value="1"/>
</dbReference>
<dbReference type="GO" id="GO:0009437">
    <property type="term" value="P:carnitine metabolic process"/>
    <property type="evidence" value="ECO:0007669"/>
    <property type="project" value="TreeGrafter"/>
</dbReference>
<dbReference type="OrthoDB" id="240216at2759"/>
<reference evidence="12 13" key="1">
    <citation type="submission" date="2013-11" db="EMBL/GenBank/DDBJ databases">
        <title>Draft genome of the bovine lungworm Dictyocaulus viviparus.</title>
        <authorList>
            <person name="Mitreva M."/>
        </authorList>
    </citation>
    <scope>NUCLEOTIDE SEQUENCE [LARGE SCALE GENOMIC DNA]</scope>
    <source>
        <strain evidence="12 13">HannoverDv2000</strain>
    </source>
</reference>
<dbReference type="InterPro" id="IPR042231">
    <property type="entry name" value="Cho/carn_acyl_trans_2"/>
</dbReference>